<dbReference type="AlphaFoldDB" id="A0AAV3ZVU1"/>
<keyword evidence="2" id="KW-1185">Reference proteome</keyword>
<organism evidence="1 2">
    <name type="scientific">Plakobranchus ocellatus</name>
    <dbReference type="NCBI Taxonomy" id="259542"/>
    <lineage>
        <taxon>Eukaryota</taxon>
        <taxon>Metazoa</taxon>
        <taxon>Spiralia</taxon>
        <taxon>Lophotrochozoa</taxon>
        <taxon>Mollusca</taxon>
        <taxon>Gastropoda</taxon>
        <taxon>Heterobranchia</taxon>
        <taxon>Euthyneura</taxon>
        <taxon>Panpulmonata</taxon>
        <taxon>Sacoglossa</taxon>
        <taxon>Placobranchoidea</taxon>
        <taxon>Plakobranchidae</taxon>
        <taxon>Plakobranchus</taxon>
    </lineage>
</organism>
<proteinExistence type="predicted"/>
<dbReference type="Proteomes" id="UP000735302">
    <property type="component" value="Unassembled WGS sequence"/>
</dbReference>
<gene>
    <name evidence="1" type="ORF">PoB_002452400</name>
</gene>
<protein>
    <submittedName>
        <fullName evidence="1">Uncharacterized protein</fullName>
    </submittedName>
</protein>
<evidence type="ECO:0000313" key="2">
    <source>
        <dbReference type="Proteomes" id="UP000735302"/>
    </source>
</evidence>
<comment type="caution">
    <text evidence="1">The sequence shown here is derived from an EMBL/GenBank/DDBJ whole genome shotgun (WGS) entry which is preliminary data.</text>
</comment>
<sequence>MTVHSVMSFYRDPEGQLHRHSILMLSNDAAHDHHTVNTLMRRAIRFLQSMLPDARSLDISLLKDTEIMSPVSSAEGLVRHFSQFIGFDYPEASRLSEDGQSGPLSASPYMS</sequence>
<evidence type="ECO:0000313" key="1">
    <source>
        <dbReference type="EMBL" id="GFN98018.1"/>
    </source>
</evidence>
<dbReference type="EMBL" id="BLXT01002832">
    <property type="protein sequence ID" value="GFN98018.1"/>
    <property type="molecule type" value="Genomic_DNA"/>
</dbReference>
<accession>A0AAV3ZVU1</accession>
<reference evidence="1 2" key="1">
    <citation type="journal article" date="2021" name="Elife">
        <title>Chloroplast acquisition without the gene transfer in kleptoplastic sea slugs, Plakobranchus ocellatus.</title>
        <authorList>
            <person name="Maeda T."/>
            <person name="Takahashi S."/>
            <person name="Yoshida T."/>
            <person name="Shimamura S."/>
            <person name="Takaki Y."/>
            <person name="Nagai Y."/>
            <person name="Toyoda A."/>
            <person name="Suzuki Y."/>
            <person name="Arimoto A."/>
            <person name="Ishii H."/>
            <person name="Satoh N."/>
            <person name="Nishiyama T."/>
            <person name="Hasebe M."/>
            <person name="Maruyama T."/>
            <person name="Minagawa J."/>
            <person name="Obokata J."/>
            <person name="Shigenobu S."/>
        </authorList>
    </citation>
    <scope>NUCLEOTIDE SEQUENCE [LARGE SCALE GENOMIC DNA]</scope>
</reference>
<name>A0AAV3ZVU1_9GAST</name>